<evidence type="ECO:0000313" key="6">
    <source>
        <dbReference type="Proteomes" id="UP000053789"/>
    </source>
</evidence>
<dbReference type="EMBL" id="KN846985">
    <property type="protein sequence ID" value="KIW94731.1"/>
    <property type="molecule type" value="Genomic_DNA"/>
</dbReference>
<keyword evidence="6" id="KW-1185">Reference proteome</keyword>
<dbReference type="OrthoDB" id="655030at2759"/>
<dbReference type="SUPFAM" id="SSF51905">
    <property type="entry name" value="FAD/NAD(P)-binding domain"/>
    <property type="match status" value="1"/>
</dbReference>
<dbReference type="InterPro" id="IPR002938">
    <property type="entry name" value="FAD-bd"/>
</dbReference>
<keyword evidence="3" id="KW-0560">Oxidoreductase</keyword>
<dbReference type="InterPro" id="IPR036188">
    <property type="entry name" value="FAD/NAD-bd_sf"/>
</dbReference>
<dbReference type="Pfam" id="PF01494">
    <property type="entry name" value="FAD_binding_3"/>
    <property type="match status" value="1"/>
</dbReference>
<evidence type="ECO:0000256" key="2">
    <source>
        <dbReference type="ARBA" id="ARBA00022827"/>
    </source>
</evidence>
<sequence length="386" mass="42900">MEKPLAIVVGAGIAGLAAAWWLDKAGWQSVVVERAATFRAGGYTLSIAGLGYETIQHMNLLDDLKSVAHAYESNIISDNNGKELCRIRYADVYGGLEALAVRRDGVARTLAKVLGSSIRFNETVSSFTDRGDKIRAVLAGGDVIEADLLIGADGFRSKIRQQLFEDAGHSHLEPLGYYYAAYNFETRPENKENCYSFNSPGHLDMLFTAQAQGMTGMHIWREDRCLSTETSRDRFDILREITAKSVSQVREAVERAEKAEAFVNMDSLTLVTLPKWSKGRVVLLGDAAHCLTLLSGQGAGMALTSAEILGKELQKTTDVLQALRNHEAKLRPTIERLQARSRKMARWYIPKSAISYHSRNFLLKLLPYSWIVAFHVDSLRSEIELT</sequence>
<dbReference type="InterPro" id="IPR051704">
    <property type="entry name" value="FAD_aromatic-hydroxylase"/>
</dbReference>
<evidence type="ECO:0000313" key="5">
    <source>
        <dbReference type="EMBL" id="KIW94731.1"/>
    </source>
</evidence>
<dbReference type="GO" id="GO:0071949">
    <property type="term" value="F:FAD binding"/>
    <property type="evidence" value="ECO:0007669"/>
    <property type="project" value="InterPro"/>
</dbReference>
<dbReference type="Gene3D" id="3.50.50.60">
    <property type="entry name" value="FAD/NAD(P)-binding domain"/>
    <property type="match status" value="1"/>
</dbReference>
<dbReference type="GeneID" id="27697636"/>
<dbReference type="HOGENOM" id="CLU_009665_1_0_1"/>
<proteinExistence type="predicted"/>
<name>A0A0D2EXN1_CLAB1</name>
<keyword evidence="2" id="KW-0274">FAD</keyword>
<feature type="domain" description="FAD-binding" evidence="4">
    <location>
        <begin position="7"/>
        <end position="315"/>
    </location>
</feature>
<evidence type="ECO:0000256" key="3">
    <source>
        <dbReference type="ARBA" id="ARBA00023002"/>
    </source>
</evidence>
<dbReference type="VEuPathDB" id="FungiDB:Z519_04708"/>
<dbReference type="RefSeq" id="XP_016621400.1">
    <property type="nucleotide sequence ID" value="XM_016762453.1"/>
</dbReference>
<dbReference type="AlphaFoldDB" id="A0A0D2EXN1"/>
<dbReference type="Gene3D" id="3.30.9.10">
    <property type="entry name" value="D-Amino Acid Oxidase, subunit A, domain 2"/>
    <property type="match status" value="1"/>
</dbReference>
<dbReference type="PANTHER" id="PTHR46865">
    <property type="entry name" value="OXIDOREDUCTASE-RELATED"/>
    <property type="match status" value="1"/>
</dbReference>
<evidence type="ECO:0000259" key="4">
    <source>
        <dbReference type="Pfam" id="PF01494"/>
    </source>
</evidence>
<dbReference type="PRINTS" id="PR00420">
    <property type="entry name" value="RNGMNOXGNASE"/>
</dbReference>
<dbReference type="GO" id="GO:0016491">
    <property type="term" value="F:oxidoreductase activity"/>
    <property type="evidence" value="ECO:0007669"/>
    <property type="project" value="UniProtKB-KW"/>
</dbReference>
<reference evidence="5" key="1">
    <citation type="submission" date="2015-01" db="EMBL/GenBank/DDBJ databases">
        <title>The Genome Sequence of Cladophialophora bantiana CBS 173.52.</title>
        <authorList>
            <consortium name="The Broad Institute Genomics Platform"/>
            <person name="Cuomo C."/>
            <person name="de Hoog S."/>
            <person name="Gorbushina A."/>
            <person name="Stielow B."/>
            <person name="Teixiera M."/>
            <person name="Abouelleil A."/>
            <person name="Chapman S.B."/>
            <person name="Priest M."/>
            <person name="Young S.K."/>
            <person name="Wortman J."/>
            <person name="Nusbaum C."/>
            <person name="Birren B."/>
        </authorList>
    </citation>
    <scope>NUCLEOTIDE SEQUENCE [LARGE SCALE GENOMIC DNA]</scope>
    <source>
        <strain evidence="5">CBS 173.52</strain>
    </source>
</reference>
<gene>
    <name evidence="5" type="ORF">Z519_04708</name>
</gene>
<protein>
    <recommendedName>
        <fullName evidence="4">FAD-binding domain-containing protein</fullName>
    </recommendedName>
</protein>
<keyword evidence="1" id="KW-0285">Flavoprotein</keyword>
<evidence type="ECO:0000256" key="1">
    <source>
        <dbReference type="ARBA" id="ARBA00022630"/>
    </source>
</evidence>
<accession>A0A0D2EXN1</accession>
<dbReference type="Proteomes" id="UP000053789">
    <property type="component" value="Unassembled WGS sequence"/>
</dbReference>
<dbReference type="PANTHER" id="PTHR46865:SF8">
    <property type="entry name" value="POSSIBLE OXIDOREDUCTASE"/>
    <property type="match status" value="1"/>
</dbReference>
<organism evidence="5 6">
    <name type="scientific">Cladophialophora bantiana (strain ATCC 10958 / CBS 173.52 / CDC B-1940 / NIH 8579)</name>
    <name type="common">Xylohypha bantiana</name>
    <dbReference type="NCBI Taxonomy" id="1442370"/>
    <lineage>
        <taxon>Eukaryota</taxon>
        <taxon>Fungi</taxon>
        <taxon>Dikarya</taxon>
        <taxon>Ascomycota</taxon>
        <taxon>Pezizomycotina</taxon>
        <taxon>Eurotiomycetes</taxon>
        <taxon>Chaetothyriomycetidae</taxon>
        <taxon>Chaetothyriales</taxon>
        <taxon>Herpotrichiellaceae</taxon>
        <taxon>Cladophialophora</taxon>
    </lineage>
</organism>